<comment type="similarity">
    <text evidence="2">Belongs to the GMC oxidoreductase family.</text>
</comment>
<name>A0A422PDP4_9TRYP</name>
<dbReference type="OrthoDB" id="269227at2759"/>
<dbReference type="InterPro" id="IPR036188">
    <property type="entry name" value="FAD/NAD-bd_sf"/>
</dbReference>
<dbReference type="InterPro" id="IPR051473">
    <property type="entry name" value="P2Ox-like"/>
</dbReference>
<evidence type="ECO:0000256" key="1">
    <source>
        <dbReference type="ARBA" id="ARBA00001974"/>
    </source>
</evidence>
<dbReference type="PANTHER" id="PTHR42784">
    <property type="entry name" value="PYRANOSE 2-OXIDASE"/>
    <property type="match status" value="1"/>
</dbReference>
<keyword evidence="5" id="KW-0560">Oxidoreductase</keyword>
<evidence type="ECO:0000313" key="6">
    <source>
        <dbReference type="EMBL" id="RNF15852.1"/>
    </source>
</evidence>
<dbReference type="RefSeq" id="XP_029227618.1">
    <property type="nucleotide sequence ID" value="XM_029372340.1"/>
</dbReference>
<keyword evidence="3" id="KW-0285">Flavoprotein</keyword>
<keyword evidence="7" id="KW-1185">Reference proteome</keyword>
<evidence type="ECO:0000256" key="4">
    <source>
        <dbReference type="ARBA" id="ARBA00022827"/>
    </source>
</evidence>
<proteinExistence type="inferred from homology"/>
<dbReference type="Proteomes" id="UP000284403">
    <property type="component" value="Unassembled WGS sequence"/>
</dbReference>
<evidence type="ECO:0000256" key="2">
    <source>
        <dbReference type="ARBA" id="ARBA00010790"/>
    </source>
</evidence>
<protein>
    <submittedName>
        <fullName evidence="6">Uncharacterized protein</fullName>
    </submittedName>
</protein>
<organism evidence="6 7">
    <name type="scientific">Trypanosoma conorhini</name>
    <dbReference type="NCBI Taxonomy" id="83891"/>
    <lineage>
        <taxon>Eukaryota</taxon>
        <taxon>Discoba</taxon>
        <taxon>Euglenozoa</taxon>
        <taxon>Kinetoplastea</taxon>
        <taxon>Metakinetoplastina</taxon>
        <taxon>Trypanosomatida</taxon>
        <taxon>Trypanosomatidae</taxon>
        <taxon>Trypanosoma</taxon>
    </lineage>
</organism>
<sequence>MVFAWIIALVGLILSWLWQLRLRSKYVHRPYSVLRRPVQDLQFDFVVVGAGPGGLAAAQCLIEREKDGSVLLIERGVDPSPTGPLAALTGVAHMEKLLSYAVEIVGSKLDSGWYVSCPLHHAMGEGDEDVSPAAPYPRGCAVGGTSVMDWALYFSPLPVNIGLRPVEEVIVPHTFSVRRNPLSWAFAESCGAVLKKKYLSTLSAPSARNSVFPGLLRLDEDGCRLPLSHYLLQKQSSRFSVLAGCEVTGFSLDDAGTATSVHCRLPDSRTFKVAVRRGVILSAGVVGTARIIRQVFPKLQERFTVRDSIALPLIFRARPGLSDDRLNLRSFKSHMTWWIARRGPFLHAVCDTLAAVDVPSLGPCAELVVFFLPIGGRDRTIYSHLGLDRTLGAFAEGFMLLMALRGVDDVCFDLLPDAVGGATQTGKASSPWCSRVISAPAPALPPALLTKVTAAFMDGMQLCRRIVSEPPLARFSTGREAVDATLTTDPTRAVQYVRLTRTPPSKLTKQQRSSAPALVAWAAEYARTPAYMEAYIRRHARWLGFGSGSCAASLARVDESFRLSGTQNVFIGDCSAVTEMLWRAGGCDTLRAGSVSTAMALGKAAATELLSR</sequence>
<comment type="cofactor">
    <cofactor evidence="1">
        <name>FAD</name>
        <dbReference type="ChEBI" id="CHEBI:57692"/>
    </cofactor>
</comment>
<dbReference type="GeneID" id="40319052"/>
<dbReference type="GO" id="GO:0016491">
    <property type="term" value="F:oxidoreductase activity"/>
    <property type="evidence" value="ECO:0007669"/>
    <property type="project" value="UniProtKB-KW"/>
</dbReference>
<evidence type="ECO:0000256" key="5">
    <source>
        <dbReference type="ARBA" id="ARBA00023002"/>
    </source>
</evidence>
<dbReference type="EMBL" id="MKKU01000313">
    <property type="protein sequence ID" value="RNF15852.1"/>
    <property type="molecule type" value="Genomic_DNA"/>
</dbReference>
<dbReference type="AlphaFoldDB" id="A0A422PDP4"/>
<evidence type="ECO:0000313" key="7">
    <source>
        <dbReference type="Proteomes" id="UP000284403"/>
    </source>
</evidence>
<comment type="caution">
    <text evidence="6">The sequence shown here is derived from an EMBL/GenBank/DDBJ whole genome shotgun (WGS) entry which is preliminary data.</text>
</comment>
<reference evidence="6 7" key="1">
    <citation type="journal article" date="2018" name="BMC Genomics">
        <title>Genomic comparison of Trypanosoma conorhini and Trypanosoma rangeli to Trypanosoma cruzi strains of high and low virulence.</title>
        <authorList>
            <person name="Bradwell K.R."/>
            <person name="Koparde V.N."/>
            <person name="Matveyev A.V."/>
            <person name="Serrano M.G."/>
            <person name="Alves J.M."/>
            <person name="Parikh H."/>
            <person name="Huang B."/>
            <person name="Lee V."/>
            <person name="Espinosa-Alvarez O."/>
            <person name="Ortiz P.A."/>
            <person name="Costa-Martins A.G."/>
            <person name="Teixeira M.M."/>
            <person name="Buck G.A."/>
        </authorList>
    </citation>
    <scope>NUCLEOTIDE SEQUENCE [LARGE SCALE GENOMIC DNA]</scope>
    <source>
        <strain evidence="6 7">025E</strain>
    </source>
</reference>
<keyword evidence="4" id="KW-0274">FAD</keyword>
<gene>
    <name evidence="6" type="ORF">Tco025E_05441</name>
</gene>
<dbReference type="Gene3D" id="3.50.50.60">
    <property type="entry name" value="FAD/NAD(P)-binding domain"/>
    <property type="match status" value="1"/>
</dbReference>
<dbReference type="PANTHER" id="PTHR42784:SF1">
    <property type="entry name" value="PYRANOSE 2-OXIDASE"/>
    <property type="match status" value="1"/>
</dbReference>
<accession>A0A422PDP4</accession>
<dbReference type="SUPFAM" id="SSF51905">
    <property type="entry name" value="FAD/NAD(P)-binding domain"/>
    <property type="match status" value="1"/>
</dbReference>
<evidence type="ECO:0000256" key="3">
    <source>
        <dbReference type="ARBA" id="ARBA00022630"/>
    </source>
</evidence>